<dbReference type="Proteomes" id="UP000664122">
    <property type="component" value="Unassembled WGS sequence"/>
</dbReference>
<keyword evidence="3 7" id="KW-0812">Transmembrane</keyword>
<keyword evidence="5 7" id="KW-0472">Membrane</keyword>
<protein>
    <submittedName>
        <fullName evidence="8">Lipopolysaccharide biosynthesis protein</fullName>
    </submittedName>
</protein>
<dbReference type="PANTHER" id="PTHR30250">
    <property type="entry name" value="PST FAMILY PREDICTED COLANIC ACID TRANSPORTER"/>
    <property type="match status" value="1"/>
</dbReference>
<evidence type="ECO:0000256" key="4">
    <source>
        <dbReference type="ARBA" id="ARBA00022989"/>
    </source>
</evidence>
<feature type="transmembrane region" description="Helical" evidence="7">
    <location>
        <begin position="394"/>
        <end position="414"/>
    </location>
</feature>
<dbReference type="EMBL" id="JAFMPP010000008">
    <property type="protein sequence ID" value="MBO0663047.1"/>
    <property type="molecule type" value="Genomic_DNA"/>
</dbReference>
<feature type="transmembrane region" description="Helical" evidence="7">
    <location>
        <begin position="324"/>
        <end position="347"/>
    </location>
</feature>
<feature type="transmembrane region" description="Helical" evidence="7">
    <location>
        <begin position="359"/>
        <end position="382"/>
    </location>
</feature>
<feature type="transmembrane region" description="Helical" evidence="7">
    <location>
        <begin position="111"/>
        <end position="137"/>
    </location>
</feature>
<dbReference type="RefSeq" id="WP_207257835.1">
    <property type="nucleotide sequence ID" value="NZ_JAFMPP010000008.1"/>
</dbReference>
<gene>
    <name evidence="8" type="ORF">J1C48_10705</name>
</gene>
<accession>A0A939G0Q5</accession>
<organism evidence="8 9">
    <name type="scientific">Jiella flava</name>
    <dbReference type="NCBI Taxonomy" id="2816857"/>
    <lineage>
        <taxon>Bacteria</taxon>
        <taxon>Pseudomonadati</taxon>
        <taxon>Pseudomonadota</taxon>
        <taxon>Alphaproteobacteria</taxon>
        <taxon>Hyphomicrobiales</taxon>
        <taxon>Aurantimonadaceae</taxon>
        <taxon>Jiella</taxon>
    </lineage>
</organism>
<dbReference type="AlphaFoldDB" id="A0A939G0Q5"/>
<evidence type="ECO:0000256" key="6">
    <source>
        <dbReference type="SAM" id="MobiDB-lite"/>
    </source>
</evidence>
<feature type="transmembrane region" description="Helical" evidence="7">
    <location>
        <begin position="34"/>
        <end position="53"/>
    </location>
</feature>
<comment type="caution">
    <text evidence="8">The sequence shown here is derived from an EMBL/GenBank/DDBJ whole genome shotgun (WGS) entry which is preliminary data.</text>
</comment>
<evidence type="ECO:0000313" key="9">
    <source>
        <dbReference type="Proteomes" id="UP000664122"/>
    </source>
</evidence>
<dbReference type="PANTHER" id="PTHR30250:SF31">
    <property type="entry name" value="INNER MEMBRANE PROTEIN YGHQ"/>
    <property type="match status" value="1"/>
</dbReference>
<dbReference type="GO" id="GO:0005886">
    <property type="term" value="C:plasma membrane"/>
    <property type="evidence" value="ECO:0007669"/>
    <property type="project" value="UniProtKB-SubCell"/>
</dbReference>
<feature type="transmembrane region" description="Helical" evidence="7">
    <location>
        <begin position="200"/>
        <end position="224"/>
    </location>
</feature>
<keyword evidence="9" id="KW-1185">Reference proteome</keyword>
<evidence type="ECO:0000256" key="2">
    <source>
        <dbReference type="ARBA" id="ARBA00022475"/>
    </source>
</evidence>
<comment type="subcellular location">
    <subcellularLocation>
        <location evidence="1">Cell membrane</location>
        <topology evidence="1">Multi-pass membrane protein</topology>
    </subcellularLocation>
</comment>
<evidence type="ECO:0000256" key="3">
    <source>
        <dbReference type="ARBA" id="ARBA00022692"/>
    </source>
</evidence>
<dbReference type="Pfam" id="PF01943">
    <property type="entry name" value="Polysacc_synt"/>
    <property type="match status" value="1"/>
</dbReference>
<sequence>MPQLSSKLDIASTLRKLAARVVDHRERLTNVAHLFTGNVLASLLALAAFAVTARALGPYGYGQLALIYASVQLIERLVSFQSWQPIIRFGANLEGAAHRENLRVLLKFGMLLDLAGAVCGFLIAMAAGVLLASLFGWSQETHHLFMLYAGVLLFQLSGMPTAVQRLAGNFRLLAYGQLVTLSVRASLCAAGLHFGGGLGYFALVWGGTQVLGSITTIVLAFIVLRRQGVTGILSAPLAGLTRRFPGIWRFAWSANASLTLWVSSQQLDTLIVGALADPAAAGVYHVAKRIGQLGQKLGGQVQAVLFPDVARLWGKGGIGEFKRVILEIEIMLVVLSLTMLAGVTLLIKPLIVNTAGSEFLAAAPLAVAQMVAVVLLMSGSVGRISLLAMGRQDDVLRAVIAGTIGFHAAAFTLIPLVGPIGAVIGQIVLGTIWLSLIGLALRNALKSRTKPPHLSKAATASTEGGPLPTSPAIPL</sequence>
<evidence type="ECO:0000256" key="1">
    <source>
        <dbReference type="ARBA" id="ARBA00004651"/>
    </source>
</evidence>
<feature type="transmembrane region" description="Helical" evidence="7">
    <location>
        <begin position="143"/>
        <end position="163"/>
    </location>
</feature>
<dbReference type="InterPro" id="IPR002797">
    <property type="entry name" value="Polysacc_synth"/>
</dbReference>
<evidence type="ECO:0000313" key="8">
    <source>
        <dbReference type="EMBL" id="MBO0663047.1"/>
    </source>
</evidence>
<feature type="transmembrane region" description="Helical" evidence="7">
    <location>
        <begin position="420"/>
        <end position="441"/>
    </location>
</feature>
<proteinExistence type="predicted"/>
<reference evidence="8" key="1">
    <citation type="submission" date="2021-03" db="EMBL/GenBank/DDBJ databases">
        <title>Whole genome sequence of Jiella sp. CQZ9-1.</title>
        <authorList>
            <person name="Tuo L."/>
        </authorList>
    </citation>
    <scope>NUCLEOTIDE SEQUENCE</scope>
    <source>
        <strain evidence="8">CQZ9-1</strain>
    </source>
</reference>
<evidence type="ECO:0000256" key="7">
    <source>
        <dbReference type="SAM" id="Phobius"/>
    </source>
</evidence>
<name>A0A939G0Q5_9HYPH</name>
<keyword evidence="4 7" id="KW-1133">Transmembrane helix</keyword>
<dbReference type="InterPro" id="IPR050833">
    <property type="entry name" value="Poly_Biosynth_Transport"/>
</dbReference>
<feature type="region of interest" description="Disordered" evidence="6">
    <location>
        <begin position="452"/>
        <end position="475"/>
    </location>
</feature>
<evidence type="ECO:0000256" key="5">
    <source>
        <dbReference type="ARBA" id="ARBA00023136"/>
    </source>
</evidence>
<keyword evidence="2" id="KW-1003">Cell membrane</keyword>